<evidence type="ECO:0000259" key="7">
    <source>
        <dbReference type="Pfam" id="PF07291"/>
    </source>
</evidence>
<sequence length="171" mass="16789">MEYVHVACACLVGLVFAVSAAAKARDLDGFAVSLPGLLPSRPGTVPARPLAVLVIVLEALVPAAVAAPWTRMAGLVLACALLAAFTLAIGRGLAAGRPRVSCRCFGSGGAPLGRRHLVRNGLLLAAAASGLALPGTPPTAAGAVIAAAAGAVAAILIVSFDDIADLLVGSP</sequence>
<evidence type="ECO:0000256" key="4">
    <source>
        <dbReference type="ARBA" id="ARBA00023136"/>
    </source>
</evidence>
<dbReference type="OrthoDB" id="3430313at2"/>
<evidence type="ECO:0000256" key="2">
    <source>
        <dbReference type="ARBA" id="ARBA00022692"/>
    </source>
</evidence>
<keyword evidence="3 5" id="KW-1133">Transmembrane helix</keyword>
<keyword evidence="6" id="KW-0732">Signal</keyword>
<keyword evidence="2 5" id="KW-0812">Transmembrane</keyword>
<feature type="signal peptide" evidence="6">
    <location>
        <begin position="1"/>
        <end position="24"/>
    </location>
</feature>
<evidence type="ECO:0000256" key="1">
    <source>
        <dbReference type="ARBA" id="ARBA00004141"/>
    </source>
</evidence>
<feature type="chain" id="PRO_5020995496" evidence="6">
    <location>
        <begin position="25"/>
        <end position="171"/>
    </location>
</feature>
<feature type="transmembrane region" description="Helical" evidence="5">
    <location>
        <begin position="48"/>
        <end position="67"/>
    </location>
</feature>
<dbReference type="AlphaFoldDB" id="A0A4R5BGU0"/>
<reference evidence="8 9" key="1">
    <citation type="submission" date="2019-03" db="EMBL/GenBank/DDBJ databases">
        <title>Draft genome sequences of novel Actinobacteria.</title>
        <authorList>
            <person name="Sahin N."/>
            <person name="Ay H."/>
            <person name="Saygin H."/>
        </authorList>
    </citation>
    <scope>NUCLEOTIDE SEQUENCE [LARGE SCALE GENOMIC DNA]</scope>
    <source>
        <strain evidence="8 9">H3C3</strain>
    </source>
</reference>
<feature type="domain" description="Methylamine utilisation protein MauE" evidence="7">
    <location>
        <begin position="1"/>
        <end position="132"/>
    </location>
</feature>
<dbReference type="InterPro" id="IPR009908">
    <property type="entry name" value="Methylamine_util_MauE"/>
</dbReference>
<feature type="transmembrane region" description="Helical" evidence="5">
    <location>
        <begin position="74"/>
        <end position="96"/>
    </location>
</feature>
<dbReference type="Pfam" id="PF07291">
    <property type="entry name" value="MauE"/>
    <property type="match status" value="1"/>
</dbReference>
<dbReference type="GO" id="GO:0016020">
    <property type="term" value="C:membrane"/>
    <property type="evidence" value="ECO:0007669"/>
    <property type="project" value="UniProtKB-SubCell"/>
</dbReference>
<evidence type="ECO:0000256" key="6">
    <source>
        <dbReference type="SAM" id="SignalP"/>
    </source>
</evidence>
<organism evidence="8 9">
    <name type="scientific">Actinomadura rubrisoli</name>
    <dbReference type="NCBI Taxonomy" id="2530368"/>
    <lineage>
        <taxon>Bacteria</taxon>
        <taxon>Bacillati</taxon>
        <taxon>Actinomycetota</taxon>
        <taxon>Actinomycetes</taxon>
        <taxon>Streptosporangiales</taxon>
        <taxon>Thermomonosporaceae</taxon>
        <taxon>Actinomadura</taxon>
    </lineage>
</organism>
<dbReference type="RefSeq" id="WP_131895183.1">
    <property type="nucleotide sequence ID" value="NZ_SMKU01000095.1"/>
</dbReference>
<dbReference type="UniPathway" id="UPA00895"/>
<dbReference type="GO" id="GO:0030416">
    <property type="term" value="P:methylamine metabolic process"/>
    <property type="evidence" value="ECO:0007669"/>
    <property type="project" value="InterPro"/>
</dbReference>
<evidence type="ECO:0000256" key="5">
    <source>
        <dbReference type="SAM" id="Phobius"/>
    </source>
</evidence>
<evidence type="ECO:0000256" key="3">
    <source>
        <dbReference type="ARBA" id="ARBA00022989"/>
    </source>
</evidence>
<feature type="transmembrane region" description="Helical" evidence="5">
    <location>
        <begin position="140"/>
        <end position="160"/>
    </location>
</feature>
<evidence type="ECO:0000313" key="8">
    <source>
        <dbReference type="EMBL" id="TDD84925.1"/>
    </source>
</evidence>
<gene>
    <name evidence="8" type="ORF">E1298_19360</name>
</gene>
<comment type="caution">
    <text evidence="8">The sequence shown here is derived from an EMBL/GenBank/DDBJ whole genome shotgun (WGS) entry which is preliminary data.</text>
</comment>
<protein>
    <submittedName>
        <fullName evidence="8">Methylamine utilization protein MauE</fullName>
    </submittedName>
</protein>
<comment type="subcellular location">
    <subcellularLocation>
        <location evidence="1">Membrane</location>
        <topology evidence="1">Multi-pass membrane protein</topology>
    </subcellularLocation>
</comment>
<dbReference type="EMBL" id="SMKU01000095">
    <property type="protein sequence ID" value="TDD84925.1"/>
    <property type="molecule type" value="Genomic_DNA"/>
</dbReference>
<accession>A0A4R5BGU0</accession>
<keyword evidence="9" id="KW-1185">Reference proteome</keyword>
<keyword evidence="4 5" id="KW-0472">Membrane</keyword>
<name>A0A4R5BGU0_9ACTN</name>
<proteinExistence type="predicted"/>
<dbReference type="Proteomes" id="UP000294513">
    <property type="component" value="Unassembled WGS sequence"/>
</dbReference>
<evidence type="ECO:0000313" key="9">
    <source>
        <dbReference type="Proteomes" id="UP000294513"/>
    </source>
</evidence>